<dbReference type="RefSeq" id="WP_377801328.1">
    <property type="nucleotide sequence ID" value="NZ_JBHSLW010000064.1"/>
</dbReference>
<evidence type="ECO:0008006" key="4">
    <source>
        <dbReference type="Google" id="ProtNLM"/>
    </source>
</evidence>
<sequence>MIRITLLAAGLVGLSAGAARADDWGCTVLLCLANPSGPTQYAACVPPVTRLWSHLKRGGAFPTCSGAGSSASPIGYDPYEPCQDGYVLRELGRDGASQPACVSSKPVHDCDRADEACQPHDVQAVRHRAQPNFIDVTGSDGVSTRVRF</sequence>
<dbReference type="Proteomes" id="UP001596053">
    <property type="component" value="Unassembled WGS sequence"/>
</dbReference>
<accession>A0ABW0IZW2</accession>
<feature type="chain" id="PRO_5047382278" description="TrbM protein" evidence="1">
    <location>
        <begin position="22"/>
        <end position="148"/>
    </location>
</feature>
<evidence type="ECO:0000256" key="1">
    <source>
        <dbReference type="SAM" id="SignalP"/>
    </source>
</evidence>
<comment type="caution">
    <text evidence="2">The sequence shown here is derived from an EMBL/GenBank/DDBJ whole genome shotgun (WGS) entry which is preliminary data.</text>
</comment>
<reference evidence="3" key="1">
    <citation type="journal article" date="2019" name="Int. J. Syst. Evol. Microbiol.">
        <title>The Global Catalogue of Microorganisms (GCM) 10K type strain sequencing project: providing services to taxonomists for standard genome sequencing and annotation.</title>
        <authorList>
            <consortium name="The Broad Institute Genomics Platform"/>
            <consortium name="The Broad Institute Genome Sequencing Center for Infectious Disease"/>
            <person name="Wu L."/>
            <person name="Ma J."/>
        </authorList>
    </citation>
    <scope>NUCLEOTIDE SEQUENCE [LARGE SCALE GENOMIC DNA]</scope>
    <source>
        <strain evidence="3">NCAIM B.01391</strain>
    </source>
</reference>
<organism evidence="2 3">
    <name type="scientific">Bosea eneae</name>
    <dbReference type="NCBI Taxonomy" id="151454"/>
    <lineage>
        <taxon>Bacteria</taxon>
        <taxon>Pseudomonadati</taxon>
        <taxon>Pseudomonadota</taxon>
        <taxon>Alphaproteobacteria</taxon>
        <taxon>Hyphomicrobiales</taxon>
        <taxon>Boseaceae</taxon>
        <taxon>Bosea</taxon>
    </lineage>
</organism>
<keyword evidence="3" id="KW-1185">Reference proteome</keyword>
<protein>
    <recommendedName>
        <fullName evidence="4">TrbM protein</fullName>
    </recommendedName>
</protein>
<evidence type="ECO:0000313" key="3">
    <source>
        <dbReference type="Proteomes" id="UP001596053"/>
    </source>
</evidence>
<evidence type="ECO:0000313" key="2">
    <source>
        <dbReference type="EMBL" id="MFC5423146.1"/>
    </source>
</evidence>
<feature type="signal peptide" evidence="1">
    <location>
        <begin position="1"/>
        <end position="21"/>
    </location>
</feature>
<gene>
    <name evidence="2" type="ORF">ACFPOB_26715</name>
</gene>
<name>A0ABW0IZW2_9HYPH</name>
<keyword evidence="1" id="KW-0732">Signal</keyword>
<proteinExistence type="predicted"/>
<dbReference type="EMBL" id="JBHSLW010000064">
    <property type="protein sequence ID" value="MFC5423146.1"/>
    <property type="molecule type" value="Genomic_DNA"/>
</dbReference>